<name>A0AAE4DUA6_9ENTR</name>
<evidence type="ECO:0000256" key="1">
    <source>
        <dbReference type="ARBA" id="ARBA00023015"/>
    </source>
</evidence>
<dbReference type="InterPro" id="IPR014710">
    <property type="entry name" value="RmlC-like_jellyroll"/>
</dbReference>
<dbReference type="InterPro" id="IPR018062">
    <property type="entry name" value="HTH_AraC-typ_CS"/>
</dbReference>
<dbReference type="InterPro" id="IPR011051">
    <property type="entry name" value="RmlC_Cupin_sf"/>
</dbReference>
<dbReference type="RefSeq" id="WP_224753065.1">
    <property type="nucleotide sequence ID" value="NZ_JACWFD010000018.1"/>
</dbReference>
<dbReference type="Gene3D" id="1.10.10.60">
    <property type="entry name" value="Homeodomain-like"/>
    <property type="match status" value="2"/>
</dbReference>
<reference evidence="5" key="1">
    <citation type="submission" date="2022-11" db="EMBL/GenBank/DDBJ databases">
        <title>blaNDM-1 and qnrB1 co-producing ST413 Enterobacter.</title>
        <authorList>
            <person name="Halder G."/>
            <person name="Chaudhuri B."/>
            <person name="Dutta S."/>
        </authorList>
    </citation>
    <scope>NUCLEOTIDE SEQUENCE</scope>
    <source>
        <strain evidence="5">PEER684</strain>
    </source>
</reference>
<gene>
    <name evidence="5" type="ORF">MX989_05260</name>
</gene>
<keyword evidence="1" id="KW-0805">Transcription regulation</keyword>
<proteinExistence type="predicted"/>
<dbReference type="SUPFAM" id="SSF46689">
    <property type="entry name" value="Homeodomain-like"/>
    <property type="match status" value="1"/>
</dbReference>
<dbReference type="Proteomes" id="UP001185068">
    <property type="component" value="Unassembled WGS sequence"/>
</dbReference>
<evidence type="ECO:0000313" key="6">
    <source>
        <dbReference type="Proteomes" id="UP001185068"/>
    </source>
</evidence>
<dbReference type="AlphaFoldDB" id="A0AAE4DUA6"/>
<feature type="domain" description="HTH araC/xylS-type" evidence="4">
    <location>
        <begin position="148"/>
        <end position="245"/>
    </location>
</feature>
<dbReference type="EMBL" id="JALLIR010000001">
    <property type="protein sequence ID" value="MDR9945498.1"/>
    <property type="molecule type" value="Genomic_DNA"/>
</dbReference>
<dbReference type="GO" id="GO:0043565">
    <property type="term" value="F:sequence-specific DNA binding"/>
    <property type="evidence" value="ECO:0007669"/>
    <property type="project" value="InterPro"/>
</dbReference>
<keyword evidence="3" id="KW-0804">Transcription</keyword>
<accession>A0AAE4DUA6</accession>
<evidence type="ECO:0000256" key="3">
    <source>
        <dbReference type="ARBA" id="ARBA00023163"/>
    </source>
</evidence>
<dbReference type="SUPFAM" id="SSF51182">
    <property type="entry name" value="RmlC-like cupins"/>
    <property type="match status" value="1"/>
</dbReference>
<dbReference type="SMART" id="SM00342">
    <property type="entry name" value="HTH_ARAC"/>
    <property type="match status" value="1"/>
</dbReference>
<sequence>MNNDFRSNAMFSTEILSHPGGYRTPWHSHHPGQLWRIQTGLLVIETQQGRAVVPAKHIGWIPPGQQHAAFAESAVEGCAIYLDPEHCAALPGAPALFEPDDLTHALFSRVSAGGSEGDPRKLALLLDELALAPQVRYYLPVPTDSRLKRVVRHLLQFVDDNQTVENHARQAGMSVRTFNRRFRAGTGMNFVNWRQLARVMQAMEWLAAGKPVGWIALSCGYSSVSAFIEVFRAWTGKTPGQWAVKDVPFGRR</sequence>
<evidence type="ECO:0000259" key="4">
    <source>
        <dbReference type="PROSITE" id="PS01124"/>
    </source>
</evidence>
<dbReference type="PANTHER" id="PTHR11019">
    <property type="entry name" value="HTH-TYPE TRANSCRIPTIONAL REGULATOR NIMR"/>
    <property type="match status" value="1"/>
</dbReference>
<dbReference type="GO" id="GO:0003700">
    <property type="term" value="F:DNA-binding transcription factor activity"/>
    <property type="evidence" value="ECO:0007669"/>
    <property type="project" value="InterPro"/>
</dbReference>
<dbReference type="Pfam" id="PF12833">
    <property type="entry name" value="HTH_18"/>
    <property type="match status" value="1"/>
</dbReference>
<dbReference type="InterPro" id="IPR018060">
    <property type="entry name" value="HTH_AraC"/>
</dbReference>
<evidence type="ECO:0000313" key="5">
    <source>
        <dbReference type="EMBL" id="MDR9945498.1"/>
    </source>
</evidence>
<dbReference type="InterPro" id="IPR009057">
    <property type="entry name" value="Homeodomain-like_sf"/>
</dbReference>
<protein>
    <submittedName>
        <fullName evidence="5">Helix-turn-helix transcriptional regulator</fullName>
    </submittedName>
</protein>
<dbReference type="PANTHER" id="PTHR11019:SF159">
    <property type="entry name" value="TRANSCRIPTIONAL REGULATOR-RELATED"/>
    <property type="match status" value="1"/>
</dbReference>
<organism evidence="5 6">
    <name type="scientific">Enterobacter sichuanensis</name>
    <dbReference type="NCBI Taxonomy" id="2071710"/>
    <lineage>
        <taxon>Bacteria</taxon>
        <taxon>Pseudomonadati</taxon>
        <taxon>Pseudomonadota</taxon>
        <taxon>Gammaproteobacteria</taxon>
        <taxon>Enterobacterales</taxon>
        <taxon>Enterobacteriaceae</taxon>
        <taxon>Enterobacter</taxon>
        <taxon>Enterobacter cloacae complex</taxon>
    </lineage>
</organism>
<dbReference type="PROSITE" id="PS00041">
    <property type="entry name" value="HTH_ARAC_FAMILY_1"/>
    <property type="match status" value="1"/>
</dbReference>
<keyword evidence="2" id="KW-0238">DNA-binding</keyword>
<dbReference type="CDD" id="cd06124">
    <property type="entry name" value="cupin_NimR-like_N"/>
    <property type="match status" value="1"/>
</dbReference>
<evidence type="ECO:0000256" key="2">
    <source>
        <dbReference type="ARBA" id="ARBA00023125"/>
    </source>
</evidence>
<dbReference type="Gene3D" id="2.60.120.10">
    <property type="entry name" value="Jelly Rolls"/>
    <property type="match status" value="1"/>
</dbReference>
<dbReference type="PROSITE" id="PS01124">
    <property type="entry name" value="HTH_ARAC_FAMILY_2"/>
    <property type="match status" value="1"/>
</dbReference>
<comment type="caution">
    <text evidence="5">The sequence shown here is derived from an EMBL/GenBank/DDBJ whole genome shotgun (WGS) entry which is preliminary data.</text>
</comment>